<feature type="domain" description="EAL" evidence="2">
    <location>
        <begin position="284"/>
        <end position="538"/>
    </location>
</feature>
<evidence type="ECO:0000313" key="4">
    <source>
        <dbReference type="EMBL" id="MEJ8474045.1"/>
    </source>
</evidence>
<dbReference type="Proteomes" id="UP001385499">
    <property type="component" value="Unassembled WGS sequence"/>
</dbReference>
<dbReference type="PANTHER" id="PTHR33121">
    <property type="entry name" value="CYCLIC DI-GMP PHOSPHODIESTERASE PDEF"/>
    <property type="match status" value="1"/>
</dbReference>
<comment type="caution">
    <text evidence="4">The sequence shown here is derived from an EMBL/GenBank/DDBJ whole genome shotgun (WGS) entry which is preliminary data.</text>
</comment>
<keyword evidence="1" id="KW-0812">Transmembrane</keyword>
<dbReference type="PROSITE" id="PS50887">
    <property type="entry name" value="GGDEF"/>
    <property type="match status" value="1"/>
</dbReference>
<evidence type="ECO:0000256" key="1">
    <source>
        <dbReference type="SAM" id="Phobius"/>
    </source>
</evidence>
<dbReference type="SUPFAM" id="SSF141868">
    <property type="entry name" value="EAL domain-like"/>
    <property type="match status" value="1"/>
</dbReference>
<keyword evidence="5" id="KW-1185">Reference proteome</keyword>
<keyword evidence="1" id="KW-1133">Transmembrane helix</keyword>
<dbReference type="InterPro" id="IPR035919">
    <property type="entry name" value="EAL_sf"/>
</dbReference>
<dbReference type="EMBL" id="JBAKIA010000004">
    <property type="protein sequence ID" value="MEJ8474045.1"/>
    <property type="molecule type" value="Genomic_DNA"/>
</dbReference>
<reference evidence="4 5" key="1">
    <citation type="submission" date="2024-02" db="EMBL/GenBank/DDBJ databases">
        <title>Roseibium algae sp. nov., isolated from marine alga (Grateloupia sp.), showing potential in myo-inositol conversion.</title>
        <authorList>
            <person name="Wang Y."/>
        </authorList>
    </citation>
    <scope>NUCLEOTIDE SEQUENCE [LARGE SCALE GENOMIC DNA]</scope>
    <source>
        <strain evidence="4 5">H3510</strain>
    </source>
</reference>
<dbReference type="EC" id="3.1.4.52" evidence="4"/>
<dbReference type="InterPro" id="IPR050706">
    <property type="entry name" value="Cyclic-di-GMP_PDE-like"/>
</dbReference>
<evidence type="ECO:0000259" key="2">
    <source>
        <dbReference type="PROSITE" id="PS50883"/>
    </source>
</evidence>
<dbReference type="InterPro" id="IPR043128">
    <property type="entry name" value="Rev_trsase/Diguanyl_cyclase"/>
</dbReference>
<dbReference type="SUPFAM" id="SSF55073">
    <property type="entry name" value="Nucleotide cyclase"/>
    <property type="match status" value="1"/>
</dbReference>
<sequence>METSPVSIPDSKAELLSVSLMEGLDGLLASEQTIDPNELASLRSTSDELLIEISDYTRGLEANVDQMLKEKEKITEVIWFEVMSSIALLLLLSMTALALFIGNRRTLRQLREANGHDHLTGLANRGGFSDAMDQRVKARNPVPHALIVFDLDHFKQINDQHGHPQGDSVLKEAAQCLIKTFEGRGIIARWGGDEFVAAIEMADNSLHDIKQKLTTLITTPPSIQINGGVIPIDFSCGIALWPSNGNTVNEVMIRADAALYEAKEGGRKRFVFYSEDITARRKEQDEIRASLSRALSDGELFLEFQPQFCFSSESYVGAEALLRWRCSTSNEMIPPGKFIPIAEESGQIWAIDKFVLDEACRTAADWARRGLGQKRIAVNLSPHSFQRLGLAAIILNTLERWSLTADALEIEITEGVLLTDSQQVETNLADIAKLGVRIALDDFGTGYSNIAYLAKLKPDLLKIDRSFLKEANHHTRASIVQGIERLASTLGAETLVEGIETADELQFVKDAGCQLIQGFLLARPMRADKIAAFWLKNQQANETGNSNQSLLKQG</sequence>
<feature type="transmembrane region" description="Helical" evidence="1">
    <location>
        <begin position="77"/>
        <end position="101"/>
    </location>
</feature>
<name>A0ABU8TKA9_9HYPH</name>
<dbReference type="SMART" id="SM00052">
    <property type="entry name" value="EAL"/>
    <property type="match status" value="1"/>
</dbReference>
<accession>A0ABU8TKA9</accession>
<dbReference type="SMART" id="SM00267">
    <property type="entry name" value="GGDEF"/>
    <property type="match status" value="1"/>
</dbReference>
<dbReference type="NCBIfam" id="TIGR00254">
    <property type="entry name" value="GGDEF"/>
    <property type="match status" value="1"/>
</dbReference>
<dbReference type="InterPro" id="IPR001633">
    <property type="entry name" value="EAL_dom"/>
</dbReference>
<organism evidence="4 5">
    <name type="scientific">Roseibium algae</name>
    <dbReference type="NCBI Taxonomy" id="3123038"/>
    <lineage>
        <taxon>Bacteria</taxon>
        <taxon>Pseudomonadati</taxon>
        <taxon>Pseudomonadota</taxon>
        <taxon>Alphaproteobacteria</taxon>
        <taxon>Hyphomicrobiales</taxon>
        <taxon>Stappiaceae</taxon>
        <taxon>Roseibium</taxon>
    </lineage>
</organism>
<dbReference type="PANTHER" id="PTHR33121:SF79">
    <property type="entry name" value="CYCLIC DI-GMP PHOSPHODIESTERASE PDED-RELATED"/>
    <property type="match status" value="1"/>
</dbReference>
<dbReference type="CDD" id="cd01949">
    <property type="entry name" value="GGDEF"/>
    <property type="match status" value="1"/>
</dbReference>
<keyword evidence="4" id="KW-0378">Hydrolase</keyword>
<keyword evidence="1" id="KW-0472">Membrane</keyword>
<feature type="domain" description="GGDEF" evidence="3">
    <location>
        <begin position="142"/>
        <end position="275"/>
    </location>
</feature>
<evidence type="ECO:0000259" key="3">
    <source>
        <dbReference type="PROSITE" id="PS50887"/>
    </source>
</evidence>
<dbReference type="Pfam" id="PF00563">
    <property type="entry name" value="EAL"/>
    <property type="match status" value="1"/>
</dbReference>
<dbReference type="Gene3D" id="3.20.20.450">
    <property type="entry name" value="EAL domain"/>
    <property type="match status" value="1"/>
</dbReference>
<protein>
    <submittedName>
        <fullName evidence="4">Bifunctional diguanylate cyclase/phosphodiesterase</fullName>
        <ecNumber evidence="4">2.7.7.65</ecNumber>
        <ecNumber evidence="4">3.1.4.52</ecNumber>
    </submittedName>
</protein>
<keyword evidence="4" id="KW-0808">Transferase</keyword>
<dbReference type="CDD" id="cd01948">
    <property type="entry name" value="EAL"/>
    <property type="match status" value="1"/>
</dbReference>
<dbReference type="GO" id="GO:0052621">
    <property type="term" value="F:diguanylate cyclase activity"/>
    <property type="evidence" value="ECO:0007669"/>
    <property type="project" value="UniProtKB-EC"/>
</dbReference>
<dbReference type="Gene3D" id="3.30.70.270">
    <property type="match status" value="1"/>
</dbReference>
<keyword evidence="4" id="KW-0548">Nucleotidyltransferase</keyword>
<dbReference type="Pfam" id="PF00990">
    <property type="entry name" value="GGDEF"/>
    <property type="match status" value="1"/>
</dbReference>
<dbReference type="PROSITE" id="PS50883">
    <property type="entry name" value="EAL"/>
    <property type="match status" value="1"/>
</dbReference>
<dbReference type="EC" id="2.7.7.65" evidence="4"/>
<dbReference type="InterPro" id="IPR029787">
    <property type="entry name" value="Nucleotide_cyclase"/>
</dbReference>
<proteinExistence type="predicted"/>
<dbReference type="InterPro" id="IPR000160">
    <property type="entry name" value="GGDEF_dom"/>
</dbReference>
<evidence type="ECO:0000313" key="5">
    <source>
        <dbReference type="Proteomes" id="UP001385499"/>
    </source>
</evidence>
<dbReference type="GO" id="GO:0071111">
    <property type="term" value="F:cyclic-guanylate-specific phosphodiesterase activity"/>
    <property type="evidence" value="ECO:0007669"/>
    <property type="project" value="UniProtKB-EC"/>
</dbReference>
<gene>
    <name evidence="4" type="ORF">V6575_08085</name>
</gene>